<reference evidence="2" key="1">
    <citation type="submission" date="2020-04" db="EMBL/GenBank/DDBJ databases">
        <authorList>
            <person name="Alioto T."/>
            <person name="Alioto T."/>
            <person name="Gomez Garrido J."/>
        </authorList>
    </citation>
    <scope>NUCLEOTIDE SEQUENCE</scope>
    <source>
        <strain evidence="2">A484AB</strain>
    </source>
</reference>
<protein>
    <submittedName>
        <fullName evidence="2">Uncharacterized protein</fullName>
    </submittedName>
</protein>
<dbReference type="AlphaFoldDB" id="A0A6S7K5X4"/>
<dbReference type="InterPro" id="IPR051168">
    <property type="entry name" value="AASS"/>
</dbReference>
<evidence type="ECO:0000313" key="2">
    <source>
        <dbReference type="EMBL" id="CAB4038074.1"/>
    </source>
</evidence>
<dbReference type="GO" id="GO:0004753">
    <property type="term" value="F:saccharopine dehydrogenase activity"/>
    <property type="evidence" value="ECO:0007669"/>
    <property type="project" value="TreeGrafter"/>
</dbReference>
<gene>
    <name evidence="2" type="ORF">PACLA_8A021316</name>
</gene>
<dbReference type="GO" id="GO:0005737">
    <property type="term" value="C:cytoplasm"/>
    <property type="evidence" value="ECO:0007669"/>
    <property type="project" value="TreeGrafter"/>
</dbReference>
<comment type="caution">
    <text evidence="2">The sequence shown here is derived from an EMBL/GenBank/DDBJ whole genome shotgun (WGS) entry which is preliminary data.</text>
</comment>
<keyword evidence="1" id="KW-0560">Oxidoreductase</keyword>
<name>A0A6S7K5X4_PARCT</name>
<accession>A0A6S7K5X4</accession>
<organism evidence="2 3">
    <name type="scientific">Paramuricea clavata</name>
    <name type="common">Red gorgonian</name>
    <name type="synonym">Violescent sea-whip</name>
    <dbReference type="NCBI Taxonomy" id="317549"/>
    <lineage>
        <taxon>Eukaryota</taxon>
        <taxon>Metazoa</taxon>
        <taxon>Cnidaria</taxon>
        <taxon>Anthozoa</taxon>
        <taxon>Octocorallia</taxon>
        <taxon>Malacalcyonacea</taxon>
        <taxon>Plexauridae</taxon>
        <taxon>Paramuricea</taxon>
    </lineage>
</organism>
<dbReference type="GO" id="GO:0019878">
    <property type="term" value="P:lysine biosynthetic process via aminoadipic acid"/>
    <property type="evidence" value="ECO:0007669"/>
    <property type="project" value="TreeGrafter"/>
</dbReference>
<evidence type="ECO:0000256" key="1">
    <source>
        <dbReference type="ARBA" id="ARBA00023002"/>
    </source>
</evidence>
<dbReference type="Proteomes" id="UP001152795">
    <property type="component" value="Unassembled WGS sequence"/>
</dbReference>
<proteinExistence type="predicted"/>
<sequence>MAGDGLLICSIDNLPAQLPREATDYFGKLLLPWIPEMVASHTNTSFENQTHFSETVRNAVITSNGKLTPNYEYIDELRKGQEPVKPVVPTVKEPTTAPIGTKDIDIKHKVLLLGSGLVTGPVVEYLMRDQSIRLTIGKYSKFFA</sequence>
<dbReference type="EMBL" id="CACRXK020023770">
    <property type="protein sequence ID" value="CAB4038074.1"/>
    <property type="molecule type" value="Genomic_DNA"/>
</dbReference>
<dbReference type="PANTHER" id="PTHR11133:SF22">
    <property type="entry name" value="ALPHA-AMINOADIPIC SEMIALDEHYDE SYNTHASE, MITOCHONDRIAL"/>
    <property type="match status" value="1"/>
</dbReference>
<evidence type="ECO:0000313" key="3">
    <source>
        <dbReference type="Proteomes" id="UP001152795"/>
    </source>
</evidence>
<dbReference type="PANTHER" id="PTHR11133">
    <property type="entry name" value="SACCHAROPINE DEHYDROGENASE"/>
    <property type="match status" value="1"/>
</dbReference>
<dbReference type="OrthoDB" id="10059875at2759"/>
<keyword evidence="3" id="KW-1185">Reference proteome</keyword>